<evidence type="ECO:0000313" key="2">
    <source>
        <dbReference type="EMBL" id="PWJ60620.1"/>
    </source>
</evidence>
<sequence>MINIVHISTFHREGGAAIAALRLNEALRQSGANSCMLVHRANFTEEGVCPVAESPWQKKLSWLPFIGERLYFLPHEKDPSERYAFSPAQYGEALSQHPLIERADVIHLHWFNFGLLGLNGLEKLLSLGKPIVWTLHDMWALTGGCHYSRGCSLFQTHCQECPYLAKPGPYDLSFEQFEKKRSIYPKGKLSFIAPSQWLTELASQAPLGIGMATHRIPNCIDTSVFSPNNKVEAKMALGLPSDQKLLLFSGANTSDPRKGFVYLQEALQLNPDPDIAVLIFGKGDPTLFQKMGVKVHYLGQITEVSTMVQAYNAADLIVVPSLEDNLPNTIMEAMACGTPAVGFNTGGIADLIDHQQNGFVAEYKSATSLAAGIRAVLKAPQMGSLAREKVMREYTQEVIARKHLDLYQSLL</sequence>
<comment type="caution">
    <text evidence="2">The sequence shown here is derived from an EMBL/GenBank/DDBJ whole genome shotgun (WGS) entry which is preliminary data.</text>
</comment>
<feature type="domain" description="Glycosyltransferase subfamily 4-like N-terminal" evidence="1">
    <location>
        <begin position="14"/>
        <end position="223"/>
    </location>
</feature>
<dbReference type="Pfam" id="PF13439">
    <property type="entry name" value="Glyco_transf_4"/>
    <property type="match status" value="1"/>
</dbReference>
<dbReference type="PANTHER" id="PTHR12526">
    <property type="entry name" value="GLYCOSYLTRANSFERASE"/>
    <property type="match status" value="1"/>
</dbReference>
<keyword evidence="2" id="KW-0808">Transferase</keyword>
<dbReference type="RefSeq" id="WP_229203192.1">
    <property type="nucleotide sequence ID" value="NZ_QGDT01000001.1"/>
</dbReference>
<dbReference type="Pfam" id="PF13692">
    <property type="entry name" value="Glyco_trans_1_4"/>
    <property type="match status" value="1"/>
</dbReference>
<accession>A0A316AV97</accession>
<proteinExistence type="predicted"/>
<dbReference type="CDD" id="cd03825">
    <property type="entry name" value="GT4_WcaC-like"/>
    <property type="match status" value="1"/>
</dbReference>
<name>A0A316AV97_9BACT</name>
<evidence type="ECO:0000313" key="3">
    <source>
        <dbReference type="Proteomes" id="UP000245880"/>
    </source>
</evidence>
<dbReference type="InterPro" id="IPR028098">
    <property type="entry name" value="Glyco_trans_4-like_N"/>
</dbReference>
<dbReference type="GO" id="GO:0016757">
    <property type="term" value="F:glycosyltransferase activity"/>
    <property type="evidence" value="ECO:0007669"/>
    <property type="project" value="UniProtKB-ARBA"/>
</dbReference>
<organism evidence="2 3">
    <name type="scientific">Dyadobacter jejuensis</name>
    <dbReference type="NCBI Taxonomy" id="1082580"/>
    <lineage>
        <taxon>Bacteria</taxon>
        <taxon>Pseudomonadati</taxon>
        <taxon>Bacteroidota</taxon>
        <taxon>Cytophagia</taxon>
        <taxon>Cytophagales</taxon>
        <taxon>Spirosomataceae</taxon>
        <taxon>Dyadobacter</taxon>
    </lineage>
</organism>
<dbReference type="SUPFAM" id="SSF53756">
    <property type="entry name" value="UDP-Glycosyltransferase/glycogen phosphorylase"/>
    <property type="match status" value="1"/>
</dbReference>
<dbReference type="EMBL" id="QGDT01000001">
    <property type="protein sequence ID" value="PWJ60620.1"/>
    <property type="molecule type" value="Genomic_DNA"/>
</dbReference>
<reference evidence="2 3" key="1">
    <citation type="submission" date="2018-03" db="EMBL/GenBank/DDBJ databases">
        <title>Genomic Encyclopedia of Archaeal and Bacterial Type Strains, Phase II (KMG-II): from individual species to whole genera.</title>
        <authorList>
            <person name="Goeker M."/>
        </authorList>
    </citation>
    <scope>NUCLEOTIDE SEQUENCE [LARGE SCALE GENOMIC DNA]</scope>
    <source>
        <strain evidence="2 3">DSM 100346</strain>
    </source>
</reference>
<evidence type="ECO:0000259" key="1">
    <source>
        <dbReference type="Pfam" id="PF13439"/>
    </source>
</evidence>
<dbReference type="PANTHER" id="PTHR12526:SF637">
    <property type="entry name" value="GLYCOSYLTRANSFERASE EPSF-RELATED"/>
    <property type="match status" value="1"/>
</dbReference>
<keyword evidence="3" id="KW-1185">Reference proteome</keyword>
<dbReference type="Proteomes" id="UP000245880">
    <property type="component" value="Unassembled WGS sequence"/>
</dbReference>
<gene>
    <name evidence="2" type="ORF">CLV98_101805</name>
</gene>
<dbReference type="Gene3D" id="3.40.50.2000">
    <property type="entry name" value="Glycogen Phosphorylase B"/>
    <property type="match status" value="2"/>
</dbReference>
<protein>
    <submittedName>
        <fullName evidence="2">Glycosyltransferase involved in cell wall biosynthesis</fullName>
    </submittedName>
</protein>
<dbReference type="AlphaFoldDB" id="A0A316AV97"/>